<dbReference type="InterPro" id="IPR020818">
    <property type="entry name" value="Chaperonin_GroES"/>
</dbReference>
<reference evidence="4" key="1">
    <citation type="submission" date="2020-06" db="EMBL/GenBank/DDBJ databases">
        <title>Complete genome sequence of Candidatus Phytoplasma luffae NCHU2019.</title>
        <authorList>
            <person name="Cho S.-T."/>
            <person name="Tan C.-M."/>
            <person name="Li J.-R."/>
            <person name="Chien Y.-Y."/>
            <person name="Chiu Y.-C."/>
            <person name="Yang J.-Y."/>
            <person name="Kuo C.-H."/>
        </authorList>
    </citation>
    <scope>NUCLEOTIDE SEQUENCE</scope>
    <source>
        <strain evidence="4">NCHU2019</strain>
    </source>
</reference>
<gene>
    <name evidence="4" type="primary">groES</name>
    <name evidence="4" type="ORF">LFWB_7410</name>
</gene>
<dbReference type="SUPFAM" id="SSF50129">
    <property type="entry name" value="GroES-like"/>
    <property type="match status" value="1"/>
</dbReference>
<evidence type="ECO:0000313" key="4">
    <source>
        <dbReference type="EMBL" id="QTX03294.1"/>
    </source>
</evidence>
<comment type="function">
    <text evidence="3">Together with the chaperonin GroEL, plays an essential role in assisting protein folding. The GroEL-GroES system forms a nano-cage that allows encapsulation of the non-native substrate proteins and provides a physical environment optimized to promote and accelerate protein folding. GroES binds to the apical surface of the GroEL ring, thereby capping the opening of the GroEL channel.</text>
</comment>
<dbReference type="PANTHER" id="PTHR10772">
    <property type="entry name" value="10 KDA HEAT SHOCK PROTEIN"/>
    <property type="match status" value="1"/>
</dbReference>
<evidence type="ECO:0000256" key="3">
    <source>
        <dbReference type="RuleBase" id="RU000535"/>
    </source>
</evidence>
<dbReference type="CDD" id="cd00320">
    <property type="entry name" value="cpn10"/>
    <property type="match status" value="1"/>
</dbReference>
<comment type="subunit">
    <text evidence="3">Heptamer of 7 subunits arranged in a ring.</text>
</comment>
<dbReference type="InterPro" id="IPR037124">
    <property type="entry name" value="Chaperonin_GroES_sf"/>
</dbReference>
<keyword evidence="5" id="KW-1185">Reference proteome</keyword>
<dbReference type="SMART" id="SM00883">
    <property type="entry name" value="Cpn10"/>
    <property type="match status" value="1"/>
</dbReference>
<dbReference type="Gene3D" id="2.30.33.40">
    <property type="entry name" value="GroES chaperonin"/>
    <property type="match status" value="1"/>
</dbReference>
<dbReference type="PANTHER" id="PTHR10772:SF63">
    <property type="entry name" value="20 KDA CHAPERONIN, CHLOROPLASTIC"/>
    <property type="match status" value="1"/>
</dbReference>
<dbReference type="KEGG" id="pluf:LFWB_7410"/>
<evidence type="ECO:0000256" key="2">
    <source>
        <dbReference type="ARBA" id="ARBA00023186"/>
    </source>
</evidence>
<protein>
    <recommendedName>
        <fullName evidence="3">10 kDa chaperonin</fullName>
    </recommendedName>
</protein>
<dbReference type="GO" id="GO:0051082">
    <property type="term" value="F:unfolded protein binding"/>
    <property type="evidence" value="ECO:0007669"/>
    <property type="project" value="TreeGrafter"/>
</dbReference>
<evidence type="ECO:0000256" key="1">
    <source>
        <dbReference type="ARBA" id="ARBA00006975"/>
    </source>
</evidence>
<dbReference type="AlphaFoldDB" id="A0A975FJP6"/>
<dbReference type="GO" id="GO:0005524">
    <property type="term" value="F:ATP binding"/>
    <property type="evidence" value="ECO:0007669"/>
    <property type="project" value="InterPro"/>
</dbReference>
<dbReference type="Pfam" id="PF00166">
    <property type="entry name" value="Cpn10"/>
    <property type="match status" value="1"/>
</dbReference>
<organism evidence="4 5">
    <name type="scientific">Loofah witches'-broom phytoplasma</name>
    <dbReference type="NCBI Taxonomy" id="35773"/>
    <lineage>
        <taxon>Bacteria</taxon>
        <taxon>Bacillati</taxon>
        <taxon>Mycoplasmatota</taxon>
        <taxon>Mollicutes</taxon>
        <taxon>Acholeplasmatales</taxon>
        <taxon>Acholeplasmataceae</taxon>
        <taxon>Candidatus Phytoplasma</taxon>
        <taxon>16SrVIII (Loofah witches'-broom group)</taxon>
    </lineage>
</organism>
<dbReference type="GO" id="GO:0051087">
    <property type="term" value="F:protein-folding chaperone binding"/>
    <property type="evidence" value="ECO:0007669"/>
    <property type="project" value="TreeGrafter"/>
</dbReference>
<dbReference type="EMBL" id="CP054393">
    <property type="protein sequence ID" value="QTX03294.1"/>
    <property type="molecule type" value="Genomic_DNA"/>
</dbReference>
<name>A0A975FJP6_LOWBP</name>
<comment type="similarity">
    <text evidence="1 3">Belongs to the GroES chaperonin family.</text>
</comment>
<proteinExistence type="inferred from homology"/>
<keyword evidence="2 3" id="KW-0143">Chaperone</keyword>
<dbReference type="RefSeq" id="WP_210954694.1">
    <property type="nucleotide sequence ID" value="NZ_CP054393.1"/>
</dbReference>
<dbReference type="GO" id="GO:0046872">
    <property type="term" value="F:metal ion binding"/>
    <property type="evidence" value="ECO:0007669"/>
    <property type="project" value="TreeGrafter"/>
</dbReference>
<dbReference type="GO" id="GO:0044183">
    <property type="term" value="F:protein folding chaperone"/>
    <property type="evidence" value="ECO:0007669"/>
    <property type="project" value="InterPro"/>
</dbReference>
<accession>A0A975FJP6</accession>
<dbReference type="Proteomes" id="UP000672038">
    <property type="component" value="Chromosome"/>
</dbReference>
<evidence type="ECO:0000313" key="5">
    <source>
        <dbReference type="Proteomes" id="UP000672038"/>
    </source>
</evidence>
<dbReference type="InterPro" id="IPR011032">
    <property type="entry name" value="GroES-like_sf"/>
</dbReference>
<sequence>MIKPLDNYVVLKLKQKEVKSKSGILLQLSKQDKEDNIGIILNCGVEVKDINPNDEVVFKEHYATKIKIQNEEYLIVKREDIIAILV</sequence>
<dbReference type="PRINTS" id="PR00297">
    <property type="entry name" value="CHAPERONIN10"/>
</dbReference>